<name>A0AAP0G3J6_9ASPA</name>
<proteinExistence type="predicted"/>
<evidence type="ECO:0000256" key="1">
    <source>
        <dbReference type="SAM" id="MobiDB-lite"/>
    </source>
</evidence>
<keyword evidence="3" id="KW-1185">Reference proteome</keyword>
<feature type="region of interest" description="Disordered" evidence="1">
    <location>
        <begin position="196"/>
        <end position="219"/>
    </location>
</feature>
<dbReference type="AlphaFoldDB" id="A0AAP0G3J6"/>
<sequence>MNVNSDPFIYWLPTFMIGMPTFIIPTPSFTVPAIAALKFDREFAAYPKSLPPPAFRSPPLTLAVAAPPPKPKPPRFHLYCRSADEATANDGGREGFFYCFLHRRCPVISHSTHLPPSRPLQISFTPLAVIPAAVLTRIGFVCTCEAKVEEISKDLQLPDAVKCAEIMESEAAEERSATEAEKDGANPELAHVIQNVHTTGGDGNKVLSMNVELPEEERL</sequence>
<dbReference type="EMBL" id="JBBWWQ010000011">
    <property type="protein sequence ID" value="KAK8935582.1"/>
    <property type="molecule type" value="Genomic_DNA"/>
</dbReference>
<dbReference type="Proteomes" id="UP001418222">
    <property type="component" value="Unassembled WGS sequence"/>
</dbReference>
<gene>
    <name evidence="2" type="ORF">KSP39_PZI012908</name>
</gene>
<reference evidence="2 3" key="1">
    <citation type="journal article" date="2022" name="Nat. Plants">
        <title>Genomes of leafy and leafless Platanthera orchids illuminate the evolution of mycoheterotrophy.</title>
        <authorList>
            <person name="Li M.H."/>
            <person name="Liu K.W."/>
            <person name="Li Z."/>
            <person name="Lu H.C."/>
            <person name="Ye Q.L."/>
            <person name="Zhang D."/>
            <person name="Wang J.Y."/>
            <person name="Li Y.F."/>
            <person name="Zhong Z.M."/>
            <person name="Liu X."/>
            <person name="Yu X."/>
            <person name="Liu D.K."/>
            <person name="Tu X.D."/>
            <person name="Liu B."/>
            <person name="Hao Y."/>
            <person name="Liao X.Y."/>
            <person name="Jiang Y.T."/>
            <person name="Sun W.H."/>
            <person name="Chen J."/>
            <person name="Chen Y.Q."/>
            <person name="Ai Y."/>
            <person name="Zhai J.W."/>
            <person name="Wu S.S."/>
            <person name="Zhou Z."/>
            <person name="Hsiao Y.Y."/>
            <person name="Wu W.L."/>
            <person name="Chen Y.Y."/>
            <person name="Lin Y.F."/>
            <person name="Hsu J.L."/>
            <person name="Li C.Y."/>
            <person name="Wang Z.W."/>
            <person name="Zhao X."/>
            <person name="Zhong W.Y."/>
            <person name="Ma X.K."/>
            <person name="Ma L."/>
            <person name="Huang J."/>
            <person name="Chen G.Z."/>
            <person name="Huang M.Z."/>
            <person name="Huang L."/>
            <person name="Peng D.H."/>
            <person name="Luo Y.B."/>
            <person name="Zou S.Q."/>
            <person name="Chen S.P."/>
            <person name="Lan S."/>
            <person name="Tsai W.C."/>
            <person name="Van de Peer Y."/>
            <person name="Liu Z.J."/>
        </authorList>
    </citation>
    <scope>NUCLEOTIDE SEQUENCE [LARGE SCALE GENOMIC DNA]</scope>
    <source>
        <strain evidence="2">Lor287</strain>
    </source>
</reference>
<evidence type="ECO:0000313" key="3">
    <source>
        <dbReference type="Proteomes" id="UP001418222"/>
    </source>
</evidence>
<protein>
    <submittedName>
        <fullName evidence="2">Uncharacterized protein</fullName>
    </submittedName>
</protein>
<evidence type="ECO:0000313" key="2">
    <source>
        <dbReference type="EMBL" id="KAK8935582.1"/>
    </source>
</evidence>
<organism evidence="2 3">
    <name type="scientific">Platanthera zijinensis</name>
    <dbReference type="NCBI Taxonomy" id="2320716"/>
    <lineage>
        <taxon>Eukaryota</taxon>
        <taxon>Viridiplantae</taxon>
        <taxon>Streptophyta</taxon>
        <taxon>Embryophyta</taxon>
        <taxon>Tracheophyta</taxon>
        <taxon>Spermatophyta</taxon>
        <taxon>Magnoliopsida</taxon>
        <taxon>Liliopsida</taxon>
        <taxon>Asparagales</taxon>
        <taxon>Orchidaceae</taxon>
        <taxon>Orchidoideae</taxon>
        <taxon>Orchideae</taxon>
        <taxon>Orchidinae</taxon>
        <taxon>Platanthera</taxon>
    </lineage>
</organism>
<accession>A0AAP0G3J6</accession>
<comment type="caution">
    <text evidence="2">The sequence shown here is derived from an EMBL/GenBank/DDBJ whole genome shotgun (WGS) entry which is preliminary data.</text>
</comment>